<dbReference type="Proteomes" id="UP000091820">
    <property type="component" value="Unassembled WGS sequence"/>
</dbReference>
<evidence type="ECO:0000313" key="2">
    <source>
        <dbReference type="EnsemblMetazoa" id="GBRI035937-PA"/>
    </source>
</evidence>
<dbReference type="AlphaFoldDB" id="A0A1A9WXC1"/>
<keyword evidence="1" id="KW-0812">Transmembrane</keyword>
<dbReference type="VEuPathDB" id="VectorBase:GBRI035937"/>
<sequence length="202" mass="23154">MGKSIYDRSDDDSGRLYKATNTSCSSSSECGMDELGNHKSTYYLCKTCAFVDNLDGINSNEIDKSVTMSRDLHLLQIAKRSTSVIFMFPMKILSLSFILINITVVFVLPIVIIFSKWLIDAESFVYLLKCGLQAASHYNNLWSRGLNMKNTLLVRIWNKRRDRSACRRLSYSGFRSIDPVKALHILLYSTEVHRQRRSFRSA</sequence>
<evidence type="ECO:0000313" key="3">
    <source>
        <dbReference type="Proteomes" id="UP000091820"/>
    </source>
</evidence>
<evidence type="ECO:0000256" key="1">
    <source>
        <dbReference type="SAM" id="Phobius"/>
    </source>
</evidence>
<dbReference type="EnsemblMetazoa" id="GBRI035937-RA">
    <property type="protein sequence ID" value="GBRI035937-PA"/>
    <property type="gene ID" value="GBRI035937"/>
</dbReference>
<keyword evidence="1" id="KW-1133">Transmembrane helix</keyword>
<reference evidence="2" key="2">
    <citation type="submission" date="2020-05" db="UniProtKB">
        <authorList>
            <consortium name="EnsemblMetazoa"/>
        </authorList>
    </citation>
    <scope>IDENTIFICATION</scope>
    <source>
        <strain evidence="2">IAEA</strain>
    </source>
</reference>
<protein>
    <submittedName>
        <fullName evidence="2">Uncharacterized protein</fullName>
    </submittedName>
</protein>
<keyword evidence="1" id="KW-0472">Membrane</keyword>
<feature type="transmembrane region" description="Helical" evidence="1">
    <location>
        <begin position="92"/>
        <end position="119"/>
    </location>
</feature>
<organism evidence="2 3">
    <name type="scientific">Glossina brevipalpis</name>
    <dbReference type="NCBI Taxonomy" id="37001"/>
    <lineage>
        <taxon>Eukaryota</taxon>
        <taxon>Metazoa</taxon>
        <taxon>Ecdysozoa</taxon>
        <taxon>Arthropoda</taxon>
        <taxon>Hexapoda</taxon>
        <taxon>Insecta</taxon>
        <taxon>Pterygota</taxon>
        <taxon>Neoptera</taxon>
        <taxon>Endopterygota</taxon>
        <taxon>Diptera</taxon>
        <taxon>Brachycera</taxon>
        <taxon>Muscomorpha</taxon>
        <taxon>Hippoboscoidea</taxon>
        <taxon>Glossinidae</taxon>
        <taxon>Glossina</taxon>
    </lineage>
</organism>
<accession>A0A1A9WXC1</accession>
<name>A0A1A9WXC1_9MUSC</name>
<proteinExistence type="predicted"/>
<reference evidence="3" key="1">
    <citation type="submission" date="2014-03" db="EMBL/GenBank/DDBJ databases">
        <authorList>
            <person name="Aksoy S."/>
            <person name="Warren W."/>
            <person name="Wilson R.K."/>
        </authorList>
    </citation>
    <scope>NUCLEOTIDE SEQUENCE [LARGE SCALE GENOMIC DNA]</scope>
    <source>
        <strain evidence="3">IAEA</strain>
    </source>
</reference>
<keyword evidence="3" id="KW-1185">Reference proteome</keyword>